<gene>
    <name evidence="2" type="ORF">EDB81DRAFT_632937</name>
</gene>
<accession>A0A9P9FUH5</accession>
<evidence type="ECO:0008006" key="4">
    <source>
        <dbReference type="Google" id="ProtNLM"/>
    </source>
</evidence>
<evidence type="ECO:0000313" key="2">
    <source>
        <dbReference type="EMBL" id="KAH7176192.1"/>
    </source>
</evidence>
<dbReference type="Proteomes" id="UP000738349">
    <property type="component" value="Unassembled WGS sequence"/>
</dbReference>
<dbReference type="CDD" id="cd14688">
    <property type="entry name" value="bZIP_YAP"/>
    <property type="match status" value="1"/>
</dbReference>
<evidence type="ECO:0000313" key="3">
    <source>
        <dbReference type="Proteomes" id="UP000738349"/>
    </source>
</evidence>
<feature type="coiled-coil region" evidence="1">
    <location>
        <begin position="38"/>
        <end position="108"/>
    </location>
</feature>
<sequence>MAYLPQMTPQCPATSPCFSPYLAGGANSTVPLELLYGLVRHRTQNREARRRFRECKEQRQQTLQQKVDDIRLMYLALSEEHAKSTIEVARLQQENNTLRSEVKDLHRQWRLTQTVLQWSQQSSQSPLSAGGDAGLFGYAPYCLGDLTDDPSPYHSPS</sequence>
<dbReference type="EMBL" id="JAGMUV010000001">
    <property type="protein sequence ID" value="KAH7176192.1"/>
    <property type="molecule type" value="Genomic_DNA"/>
</dbReference>
<dbReference type="InterPro" id="IPR046347">
    <property type="entry name" value="bZIP_sf"/>
</dbReference>
<dbReference type="AlphaFoldDB" id="A0A9P9FUH5"/>
<protein>
    <recommendedName>
        <fullName evidence="4">BZIP domain-containing protein</fullName>
    </recommendedName>
</protein>
<organism evidence="2 3">
    <name type="scientific">Dactylonectria macrodidyma</name>
    <dbReference type="NCBI Taxonomy" id="307937"/>
    <lineage>
        <taxon>Eukaryota</taxon>
        <taxon>Fungi</taxon>
        <taxon>Dikarya</taxon>
        <taxon>Ascomycota</taxon>
        <taxon>Pezizomycotina</taxon>
        <taxon>Sordariomycetes</taxon>
        <taxon>Hypocreomycetidae</taxon>
        <taxon>Hypocreales</taxon>
        <taxon>Nectriaceae</taxon>
        <taxon>Dactylonectria</taxon>
    </lineage>
</organism>
<dbReference type="GO" id="GO:0003700">
    <property type="term" value="F:DNA-binding transcription factor activity"/>
    <property type="evidence" value="ECO:0007669"/>
    <property type="project" value="InterPro"/>
</dbReference>
<proteinExistence type="predicted"/>
<comment type="caution">
    <text evidence="2">The sequence shown here is derived from an EMBL/GenBank/DDBJ whole genome shotgun (WGS) entry which is preliminary data.</text>
</comment>
<dbReference type="SUPFAM" id="SSF57959">
    <property type="entry name" value="Leucine zipper domain"/>
    <property type="match status" value="1"/>
</dbReference>
<keyword evidence="3" id="KW-1185">Reference proteome</keyword>
<reference evidence="2" key="1">
    <citation type="journal article" date="2021" name="Nat. Commun.">
        <title>Genetic determinants of endophytism in the Arabidopsis root mycobiome.</title>
        <authorList>
            <person name="Mesny F."/>
            <person name="Miyauchi S."/>
            <person name="Thiergart T."/>
            <person name="Pickel B."/>
            <person name="Atanasova L."/>
            <person name="Karlsson M."/>
            <person name="Huettel B."/>
            <person name="Barry K.W."/>
            <person name="Haridas S."/>
            <person name="Chen C."/>
            <person name="Bauer D."/>
            <person name="Andreopoulos W."/>
            <person name="Pangilinan J."/>
            <person name="LaButti K."/>
            <person name="Riley R."/>
            <person name="Lipzen A."/>
            <person name="Clum A."/>
            <person name="Drula E."/>
            <person name="Henrissat B."/>
            <person name="Kohler A."/>
            <person name="Grigoriev I.V."/>
            <person name="Martin F.M."/>
            <person name="Hacquard S."/>
        </authorList>
    </citation>
    <scope>NUCLEOTIDE SEQUENCE</scope>
    <source>
        <strain evidence="2">MPI-CAGE-AT-0147</strain>
    </source>
</reference>
<evidence type="ECO:0000256" key="1">
    <source>
        <dbReference type="SAM" id="Coils"/>
    </source>
</evidence>
<dbReference type="Gene3D" id="1.20.5.170">
    <property type="match status" value="1"/>
</dbReference>
<dbReference type="OrthoDB" id="4363243at2759"/>
<name>A0A9P9FUH5_9HYPO</name>
<keyword evidence="1" id="KW-0175">Coiled coil</keyword>